<organism evidence="1 2">
    <name type="scientific">Paenibacillus macquariensis</name>
    <dbReference type="NCBI Taxonomy" id="948756"/>
    <lineage>
        <taxon>Bacteria</taxon>
        <taxon>Bacillati</taxon>
        <taxon>Bacillota</taxon>
        <taxon>Bacilli</taxon>
        <taxon>Bacillales</taxon>
        <taxon>Paenibacillaceae</taxon>
        <taxon>Paenibacillus</taxon>
    </lineage>
</organism>
<keyword evidence="2" id="KW-1185">Reference proteome</keyword>
<dbReference type="EMBL" id="FTNK01000002">
    <property type="protein sequence ID" value="SIQ54830.1"/>
    <property type="molecule type" value="Genomic_DNA"/>
</dbReference>
<sequence length="33" mass="3475">MMMSQAVTIKLTVCLLKGAAVAKLGLQIIWSVG</sequence>
<name>A0ABY1JPM6_9BACL</name>
<evidence type="ECO:0000313" key="1">
    <source>
        <dbReference type="EMBL" id="SIQ54830.1"/>
    </source>
</evidence>
<gene>
    <name evidence="1" type="ORF">SAMN05421578_102514</name>
</gene>
<comment type="caution">
    <text evidence="1">The sequence shown here is derived from an EMBL/GenBank/DDBJ whole genome shotgun (WGS) entry which is preliminary data.</text>
</comment>
<reference evidence="1 2" key="1">
    <citation type="submission" date="2017-01" db="EMBL/GenBank/DDBJ databases">
        <authorList>
            <person name="Varghese N."/>
            <person name="Submissions S."/>
        </authorList>
    </citation>
    <scope>NUCLEOTIDE SEQUENCE [LARGE SCALE GENOMIC DNA]</scope>
    <source>
        <strain evidence="1 2">ATCC 23464</strain>
    </source>
</reference>
<accession>A0ABY1JPM6</accession>
<proteinExistence type="predicted"/>
<protein>
    <submittedName>
        <fullName evidence="1">Uncharacterized protein</fullName>
    </submittedName>
</protein>
<dbReference type="Proteomes" id="UP000186666">
    <property type="component" value="Unassembled WGS sequence"/>
</dbReference>
<evidence type="ECO:0000313" key="2">
    <source>
        <dbReference type="Proteomes" id="UP000186666"/>
    </source>
</evidence>